<feature type="domain" description="Helix-turn-helix" evidence="2">
    <location>
        <begin position="47"/>
        <end position="92"/>
    </location>
</feature>
<dbReference type="Pfam" id="PF12728">
    <property type="entry name" value="HTH_17"/>
    <property type="match status" value="1"/>
</dbReference>
<evidence type="ECO:0000256" key="1">
    <source>
        <dbReference type="SAM" id="MobiDB-lite"/>
    </source>
</evidence>
<dbReference type="OrthoDB" id="597977at2"/>
<reference evidence="3 4" key="1">
    <citation type="submission" date="2019-12" db="EMBL/GenBank/DDBJ databases">
        <authorList>
            <person name="Dong K."/>
        </authorList>
    </citation>
    <scope>NUCLEOTIDE SEQUENCE [LARGE SCALE GENOMIC DNA]</scope>
    <source>
        <strain evidence="3 4">JCM 31225</strain>
    </source>
</reference>
<dbReference type="AlphaFoldDB" id="A0A6N8KYG2"/>
<dbReference type="NCBIfam" id="TIGR01764">
    <property type="entry name" value="excise"/>
    <property type="match status" value="1"/>
</dbReference>
<dbReference type="InterPro" id="IPR010093">
    <property type="entry name" value="SinI_DNA-bd"/>
</dbReference>
<name>A0A6N8KYG2_9SPHI</name>
<proteinExistence type="predicted"/>
<dbReference type="GO" id="GO:0003677">
    <property type="term" value="F:DNA binding"/>
    <property type="evidence" value="ECO:0007669"/>
    <property type="project" value="InterPro"/>
</dbReference>
<feature type="region of interest" description="Disordered" evidence="1">
    <location>
        <begin position="92"/>
        <end position="112"/>
    </location>
</feature>
<accession>A0A6N8KYG2</accession>
<gene>
    <name evidence="3" type="ORF">GQF63_08900</name>
</gene>
<evidence type="ECO:0000313" key="3">
    <source>
        <dbReference type="EMBL" id="MVZ62137.1"/>
    </source>
</evidence>
<dbReference type="Proteomes" id="UP000435036">
    <property type="component" value="Unassembled WGS sequence"/>
</dbReference>
<dbReference type="EMBL" id="WSQA01000005">
    <property type="protein sequence ID" value="MVZ62137.1"/>
    <property type="molecule type" value="Genomic_DNA"/>
</dbReference>
<protein>
    <submittedName>
        <fullName evidence="3">Helix-turn-helix domain-containing protein</fullName>
    </submittedName>
</protein>
<organism evidence="3 4">
    <name type="scientific">Sphingobacterium humi</name>
    <dbReference type="NCBI Taxonomy" id="1796905"/>
    <lineage>
        <taxon>Bacteria</taxon>
        <taxon>Pseudomonadati</taxon>
        <taxon>Bacteroidota</taxon>
        <taxon>Sphingobacteriia</taxon>
        <taxon>Sphingobacteriales</taxon>
        <taxon>Sphingobacteriaceae</taxon>
        <taxon>Sphingobacterium</taxon>
    </lineage>
</organism>
<comment type="caution">
    <text evidence="3">The sequence shown here is derived from an EMBL/GenBank/DDBJ whole genome shotgun (WGS) entry which is preliminary data.</text>
</comment>
<evidence type="ECO:0000259" key="2">
    <source>
        <dbReference type="Pfam" id="PF12728"/>
    </source>
</evidence>
<dbReference type="InterPro" id="IPR041657">
    <property type="entry name" value="HTH_17"/>
</dbReference>
<evidence type="ECO:0000313" key="4">
    <source>
        <dbReference type="Proteomes" id="UP000435036"/>
    </source>
</evidence>
<sequence length="112" mass="13272">MKLTFEQLPIEVARQGEILDRIIDLLRTSNQKPILQDSNSDKLLVFGEACQYLNLSKPTLYRKVSNREIPHIKRGRKLYFYVSELNSYLKKGKRKSLDEIQEEASQFKEKRR</sequence>
<keyword evidence="4" id="KW-1185">Reference proteome</keyword>